<evidence type="ECO:0000256" key="11">
    <source>
        <dbReference type="ARBA" id="ARBA00029668"/>
    </source>
</evidence>
<dbReference type="EMBL" id="CP031035">
    <property type="protein sequence ID" value="QDZ18540.1"/>
    <property type="molecule type" value="Genomic_DNA"/>
</dbReference>
<dbReference type="GO" id="GO:0005737">
    <property type="term" value="C:cytoplasm"/>
    <property type="evidence" value="ECO:0007669"/>
    <property type="project" value="UniProtKB-SubCell"/>
</dbReference>
<evidence type="ECO:0000256" key="4">
    <source>
        <dbReference type="ARBA" id="ARBA00011919"/>
    </source>
</evidence>
<evidence type="ECO:0000313" key="16">
    <source>
        <dbReference type="Proteomes" id="UP000316726"/>
    </source>
</evidence>
<accession>A0A5B8MGR3</accession>
<feature type="binding site" evidence="13">
    <location>
        <position position="205"/>
    </location>
    <ligand>
        <name>Fe cation</name>
        <dbReference type="ChEBI" id="CHEBI:24875"/>
        <label>1</label>
    </ligand>
</feature>
<dbReference type="GO" id="GO:0050113">
    <property type="term" value="F:inositol oxygenase activity"/>
    <property type="evidence" value="ECO:0007669"/>
    <property type="project" value="UniProtKB-UniRule"/>
</dbReference>
<evidence type="ECO:0000256" key="10">
    <source>
        <dbReference type="ARBA" id="ARBA00023004"/>
    </source>
</evidence>
<proteinExistence type="inferred from homology"/>
<dbReference type="GO" id="GO:0019310">
    <property type="term" value="P:inositol catabolic process"/>
    <property type="evidence" value="ECO:0007669"/>
    <property type="project" value="UniProtKB-UniRule"/>
</dbReference>
<organism evidence="15 16">
    <name type="scientific">Chloropicon primus</name>
    <dbReference type="NCBI Taxonomy" id="1764295"/>
    <lineage>
        <taxon>Eukaryota</taxon>
        <taxon>Viridiplantae</taxon>
        <taxon>Chlorophyta</taxon>
        <taxon>Chloropicophyceae</taxon>
        <taxon>Chloropicales</taxon>
        <taxon>Chloropicaceae</taxon>
        <taxon>Chloropicon</taxon>
    </lineage>
</organism>
<dbReference type="GO" id="GO:0005506">
    <property type="term" value="F:iron ion binding"/>
    <property type="evidence" value="ECO:0007669"/>
    <property type="project" value="InterPro"/>
</dbReference>
<dbReference type="Pfam" id="PF05153">
    <property type="entry name" value="MIOX"/>
    <property type="match status" value="1"/>
</dbReference>
<keyword evidence="8 13" id="KW-0479">Metal-binding</keyword>
<dbReference type="Proteomes" id="UP000316726">
    <property type="component" value="Chromosome 2"/>
</dbReference>
<evidence type="ECO:0000256" key="3">
    <source>
        <dbReference type="ARBA" id="ARBA00005286"/>
    </source>
</evidence>
<comment type="catalytic activity">
    <reaction evidence="12 14">
        <text>myo-inositol + O2 = D-glucuronate + H2O + H(+)</text>
        <dbReference type="Rhea" id="RHEA:23696"/>
        <dbReference type="ChEBI" id="CHEBI:15377"/>
        <dbReference type="ChEBI" id="CHEBI:15378"/>
        <dbReference type="ChEBI" id="CHEBI:15379"/>
        <dbReference type="ChEBI" id="CHEBI:17268"/>
        <dbReference type="ChEBI" id="CHEBI:58720"/>
        <dbReference type="EC" id="1.13.99.1"/>
    </reaction>
</comment>
<dbReference type="STRING" id="1764295.A0A5B8MGR3"/>
<evidence type="ECO:0000256" key="6">
    <source>
        <dbReference type="ARBA" id="ARBA00022490"/>
    </source>
</evidence>
<keyword evidence="16" id="KW-1185">Reference proteome</keyword>
<comment type="cofactor">
    <cofactor evidence="13 14">
        <name>Fe cation</name>
        <dbReference type="ChEBI" id="CHEBI:24875"/>
    </cofactor>
    <text evidence="13 14">Binds 2 iron ions per subunit.</text>
</comment>
<evidence type="ECO:0000256" key="12">
    <source>
        <dbReference type="ARBA" id="ARBA00048271"/>
    </source>
</evidence>
<dbReference type="UniPathway" id="UPA00111">
    <property type="reaction ID" value="UER00527"/>
</dbReference>
<comment type="similarity">
    <text evidence="3 14">Belongs to the myo-inositol oxygenase family.</text>
</comment>
<keyword evidence="6 14" id="KW-0963">Cytoplasm</keyword>
<reference evidence="15 16" key="1">
    <citation type="submission" date="2018-07" db="EMBL/GenBank/DDBJ databases">
        <title>The complete nuclear genome of the prasinophyte Chloropicon primus (CCMP1205).</title>
        <authorList>
            <person name="Pombert J.-F."/>
            <person name="Otis C."/>
            <person name="Turmel M."/>
            <person name="Lemieux C."/>
        </authorList>
    </citation>
    <scope>NUCLEOTIDE SEQUENCE [LARGE SCALE GENOMIC DNA]</scope>
    <source>
        <strain evidence="15 16">CCMP1205</strain>
    </source>
</reference>
<evidence type="ECO:0000256" key="9">
    <source>
        <dbReference type="ARBA" id="ARBA00023002"/>
    </source>
</evidence>
<dbReference type="SUPFAM" id="SSF109604">
    <property type="entry name" value="HD-domain/PDEase-like"/>
    <property type="match status" value="1"/>
</dbReference>
<dbReference type="EC" id="1.13.99.1" evidence="4 14"/>
<evidence type="ECO:0000256" key="7">
    <source>
        <dbReference type="ARBA" id="ARBA00022644"/>
    </source>
</evidence>
<keyword evidence="7" id="KW-0060">Ascorbate biosynthesis</keyword>
<dbReference type="InterPro" id="IPR007828">
    <property type="entry name" value="Inositol_oxygenase"/>
</dbReference>
<dbReference type="AlphaFoldDB" id="A0A5B8MGR3"/>
<evidence type="ECO:0000256" key="2">
    <source>
        <dbReference type="ARBA" id="ARBA00005167"/>
    </source>
</evidence>
<evidence type="ECO:0000313" key="15">
    <source>
        <dbReference type="EMBL" id="QDZ18540.1"/>
    </source>
</evidence>
<dbReference type="GO" id="GO:0019853">
    <property type="term" value="P:L-ascorbic acid biosynthetic process"/>
    <property type="evidence" value="ECO:0007669"/>
    <property type="project" value="UniProtKB-KW"/>
</dbReference>
<keyword evidence="10 13" id="KW-0408">Iron</keyword>
<dbReference type="OrthoDB" id="5151075at2759"/>
<dbReference type="PANTHER" id="PTHR12588">
    <property type="entry name" value="MYOINOSITOL OXYGENASE"/>
    <property type="match status" value="1"/>
</dbReference>
<comment type="pathway">
    <text evidence="2 14">Polyol metabolism; myo-inositol degradation into D-glucuronate; D-glucuronate from myo-inositol: step 1/1.</text>
</comment>
<evidence type="ECO:0000256" key="13">
    <source>
        <dbReference type="PIRSR" id="PIRSR607828-2"/>
    </source>
</evidence>
<evidence type="ECO:0000256" key="8">
    <source>
        <dbReference type="ARBA" id="ARBA00022723"/>
    </source>
</evidence>
<keyword evidence="9 14" id="KW-0560">Oxidoreductase</keyword>
<evidence type="ECO:0000256" key="14">
    <source>
        <dbReference type="RuleBase" id="RU367039"/>
    </source>
</evidence>
<gene>
    <name evidence="15" type="ORF">A3770_02p10580</name>
</gene>
<sequence length="379" mass="42325">MPGDITTTSNGCTTGVQSVFACHDAQPYALTTSRASLDELHIVSDGKKASGLRLRHCWSENNVREAALSDCTPSTPRGILDRNNDLLACCSSESGRSSQDELSLDELSLDSSSSFPAVALVEDEETLRVSRARQTVDFVEKQRRSLLAQQTSTRLRLSAWEAVGRLEGVTLPSGVNALDYSMAVAAVCREKFPDARWLHLVAAVHELGVLSVTKDFGSSQVWTVAGESFPVGCKFSESISFSQYFSSNPDRRKRVFNKPLGSYENNCGLGQLKMSWGSPEYLYVVLGALNGASLPFQAMFLIRYQKFFSLESSRHYHELLGEDDVECLEMLFDFQKIVEEVRSWSPAQTEENLKRVDHSEHVEYVKTVLYEHLPQELVW</sequence>
<name>A0A5B8MGR3_9CHLO</name>
<dbReference type="PANTHER" id="PTHR12588:SF0">
    <property type="entry name" value="INOSITOL OXYGENASE"/>
    <property type="match status" value="1"/>
</dbReference>
<evidence type="ECO:0000256" key="5">
    <source>
        <dbReference type="ARBA" id="ARBA00019269"/>
    </source>
</evidence>
<protein>
    <recommendedName>
        <fullName evidence="5 14">Inositol oxygenase</fullName>
        <ecNumber evidence="4 14">1.13.99.1</ecNumber>
    </recommendedName>
    <alternativeName>
        <fullName evidence="11 14">Myo-inositol oxygenase</fullName>
    </alternativeName>
</protein>
<evidence type="ECO:0000256" key="1">
    <source>
        <dbReference type="ARBA" id="ARBA00004496"/>
    </source>
</evidence>
<comment type="subcellular location">
    <subcellularLocation>
        <location evidence="1 14">Cytoplasm</location>
    </subcellularLocation>
</comment>